<keyword evidence="4 5" id="KW-0378">Hydrolase</keyword>
<keyword evidence="5" id="KW-0460">Magnesium</keyword>
<comment type="cofactor">
    <cofactor evidence="5">
        <name>Mg(2+)</name>
        <dbReference type="ChEBI" id="CHEBI:18420"/>
    </cofactor>
</comment>
<feature type="binding site" evidence="5">
    <location>
        <position position="86"/>
    </location>
    <ligand>
        <name>Mg(2+)</name>
        <dbReference type="ChEBI" id="CHEBI:18420"/>
    </ligand>
</feature>
<reference evidence="7 8" key="1">
    <citation type="submission" date="2017-03" db="EMBL/GenBank/DDBJ databases">
        <authorList>
            <person name="Safronova V.I."/>
            <person name="Sazanova A.L."/>
            <person name="Chirak E.R."/>
        </authorList>
    </citation>
    <scope>NUCLEOTIDE SEQUENCE [LARGE SCALE GENOMIC DNA]</scope>
    <source>
        <strain evidence="7 8">Tri-43</strain>
    </source>
</reference>
<evidence type="ECO:0000256" key="1">
    <source>
        <dbReference type="ARBA" id="ARBA00022649"/>
    </source>
</evidence>
<dbReference type="Proteomes" id="UP000290767">
    <property type="component" value="Unassembled WGS sequence"/>
</dbReference>
<protein>
    <recommendedName>
        <fullName evidence="5">Ribonuclease VapC</fullName>
        <shortName evidence="5">RNase VapC</shortName>
        <ecNumber evidence="5">3.1.-.-</ecNumber>
    </recommendedName>
    <alternativeName>
        <fullName evidence="5">Toxin VapC</fullName>
    </alternativeName>
</protein>
<evidence type="ECO:0000256" key="5">
    <source>
        <dbReference type="HAMAP-Rule" id="MF_00265"/>
    </source>
</evidence>
<dbReference type="EC" id="3.1.-.-" evidence="5"/>
<comment type="function">
    <text evidence="5">Toxic component of a toxin-antitoxin (TA) system. An RNase.</text>
</comment>
<dbReference type="InterPro" id="IPR029060">
    <property type="entry name" value="PIN-like_dom_sf"/>
</dbReference>
<dbReference type="HAMAP" id="MF_00265">
    <property type="entry name" value="VapC_Nob1"/>
    <property type="match status" value="1"/>
</dbReference>
<gene>
    <name evidence="5" type="primary">vapC</name>
    <name evidence="7" type="ORF">B5P46_24505</name>
</gene>
<comment type="caution">
    <text evidence="7">The sequence shown here is derived from an EMBL/GenBank/DDBJ whole genome shotgun (WGS) entry which is preliminary data.</text>
</comment>
<evidence type="ECO:0000313" key="7">
    <source>
        <dbReference type="EMBL" id="RXT20575.1"/>
    </source>
</evidence>
<dbReference type="GO" id="GO:0016787">
    <property type="term" value="F:hydrolase activity"/>
    <property type="evidence" value="ECO:0007669"/>
    <property type="project" value="UniProtKB-KW"/>
</dbReference>
<dbReference type="RefSeq" id="WP_129421026.1">
    <property type="nucleotide sequence ID" value="NZ_MZMU01000017.1"/>
</dbReference>
<dbReference type="AlphaFoldDB" id="A0A4Q1TR57"/>
<name>A0A4Q1TR57_RHILE</name>
<dbReference type="Gene3D" id="3.40.50.1010">
    <property type="entry name" value="5'-nuclease"/>
    <property type="match status" value="1"/>
</dbReference>
<dbReference type="GO" id="GO:0004540">
    <property type="term" value="F:RNA nuclease activity"/>
    <property type="evidence" value="ECO:0007669"/>
    <property type="project" value="InterPro"/>
</dbReference>
<keyword evidence="2 5" id="KW-0540">Nuclease</keyword>
<dbReference type="GO" id="GO:0000287">
    <property type="term" value="F:magnesium ion binding"/>
    <property type="evidence" value="ECO:0007669"/>
    <property type="project" value="UniProtKB-UniRule"/>
</dbReference>
<evidence type="ECO:0000259" key="6">
    <source>
        <dbReference type="Pfam" id="PF01850"/>
    </source>
</evidence>
<evidence type="ECO:0000256" key="4">
    <source>
        <dbReference type="ARBA" id="ARBA00022801"/>
    </source>
</evidence>
<dbReference type="InterPro" id="IPR002716">
    <property type="entry name" value="PIN_dom"/>
</dbReference>
<proteinExistence type="inferred from homology"/>
<dbReference type="GO" id="GO:0090729">
    <property type="term" value="F:toxin activity"/>
    <property type="evidence" value="ECO:0007669"/>
    <property type="project" value="UniProtKB-KW"/>
</dbReference>
<evidence type="ECO:0000256" key="3">
    <source>
        <dbReference type="ARBA" id="ARBA00022723"/>
    </source>
</evidence>
<sequence>MILADTSIWIDHFRHVDAELRRVIEDDRLLCHPSVIGELALGSLRDRDSVLAFLAAQRLAVVATHEEVMTMIDRHSIFSMGIGYTDAHLLASVLLDRRAALWTRDKRLRAATENAGASLYIPVNRPN</sequence>
<dbReference type="SUPFAM" id="SSF88723">
    <property type="entry name" value="PIN domain-like"/>
    <property type="match status" value="1"/>
</dbReference>
<dbReference type="EMBL" id="MZMU01000017">
    <property type="protein sequence ID" value="RXT20575.1"/>
    <property type="molecule type" value="Genomic_DNA"/>
</dbReference>
<keyword evidence="5" id="KW-0800">Toxin</keyword>
<feature type="domain" description="PIN" evidence="6">
    <location>
        <begin position="2"/>
        <end position="111"/>
    </location>
</feature>
<comment type="similarity">
    <text evidence="5">Belongs to the PINc/VapC protein family.</text>
</comment>
<evidence type="ECO:0000256" key="2">
    <source>
        <dbReference type="ARBA" id="ARBA00022722"/>
    </source>
</evidence>
<dbReference type="Pfam" id="PF01850">
    <property type="entry name" value="PIN"/>
    <property type="match status" value="1"/>
</dbReference>
<keyword evidence="3 5" id="KW-0479">Metal-binding</keyword>
<dbReference type="InterPro" id="IPR022907">
    <property type="entry name" value="VapC_family"/>
</dbReference>
<accession>A0A4Q1TR57</accession>
<evidence type="ECO:0000313" key="8">
    <source>
        <dbReference type="Proteomes" id="UP000290767"/>
    </source>
</evidence>
<keyword evidence="1 5" id="KW-1277">Toxin-antitoxin system</keyword>
<organism evidence="7 8">
    <name type="scientific">Rhizobium leguminosarum</name>
    <dbReference type="NCBI Taxonomy" id="384"/>
    <lineage>
        <taxon>Bacteria</taxon>
        <taxon>Pseudomonadati</taxon>
        <taxon>Pseudomonadota</taxon>
        <taxon>Alphaproteobacteria</taxon>
        <taxon>Hyphomicrobiales</taxon>
        <taxon>Rhizobiaceae</taxon>
        <taxon>Rhizobium/Agrobacterium group</taxon>
        <taxon>Rhizobium</taxon>
    </lineage>
</organism>
<feature type="binding site" evidence="5">
    <location>
        <position position="5"/>
    </location>
    <ligand>
        <name>Mg(2+)</name>
        <dbReference type="ChEBI" id="CHEBI:18420"/>
    </ligand>
</feature>